<dbReference type="PRINTS" id="PR00625">
    <property type="entry name" value="JDOMAIN"/>
</dbReference>
<dbReference type="InterPro" id="IPR029827">
    <property type="entry name" value="JDP1-like"/>
</dbReference>
<comment type="caution">
    <text evidence="3">The sequence shown here is derived from an EMBL/GenBank/DDBJ whole genome shotgun (WGS) entry which is preliminary data.</text>
</comment>
<dbReference type="Proteomes" id="UP000612746">
    <property type="component" value="Unassembled WGS sequence"/>
</dbReference>
<dbReference type="SUPFAM" id="SSF46565">
    <property type="entry name" value="Chaperone J-domain"/>
    <property type="match status" value="1"/>
</dbReference>
<keyword evidence="4" id="KW-1185">Reference proteome</keyword>
<dbReference type="PANTHER" id="PTHR44500">
    <property type="entry name" value="DNAJ HOMOLOG SUBFAMILY C MEMBER 12"/>
    <property type="match status" value="1"/>
</dbReference>
<evidence type="ECO:0000259" key="2">
    <source>
        <dbReference type="PROSITE" id="PS50076"/>
    </source>
</evidence>
<sequence length="181" mass="20914">MEKPNVESRTLLYEQLNCVPESNPEQIRAEYRRLALQFHPDKAAANEQGKCKPRTSEHLYQPSDFLIHVVDSKVFDLIQRAYSILNDPARRALYDRWRTSHLQIPFEVFEGLGTHAQTLHWQTLPSQPTITAASDTVSSETEVNRSIPLSDGRENQTIQIQSVWKKNDSDALYDKFRNYGL</sequence>
<dbReference type="SMART" id="SM00271">
    <property type="entry name" value="DnaJ"/>
    <property type="match status" value="1"/>
</dbReference>
<evidence type="ECO:0000256" key="1">
    <source>
        <dbReference type="ARBA" id="ARBA00023186"/>
    </source>
</evidence>
<dbReference type="OrthoDB" id="436519at2759"/>
<dbReference type="EMBL" id="JAEPRA010000005">
    <property type="protein sequence ID" value="KAG2185619.1"/>
    <property type="molecule type" value="Genomic_DNA"/>
</dbReference>
<dbReference type="AlphaFoldDB" id="A0A8H7UNU5"/>
<dbReference type="Pfam" id="PF00226">
    <property type="entry name" value="DnaJ"/>
    <property type="match status" value="1"/>
</dbReference>
<dbReference type="InterPro" id="IPR018253">
    <property type="entry name" value="DnaJ_domain_CS"/>
</dbReference>
<dbReference type="PANTHER" id="PTHR44500:SF1">
    <property type="entry name" value="DNAJ HOMOLOG SUBFAMILY C MEMBER 12"/>
    <property type="match status" value="1"/>
</dbReference>
<evidence type="ECO:0000313" key="4">
    <source>
        <dbReference type="Proteomes" id="UP000612746"/>
    </source>
</evidence>
<accession>A0A8H7UNU5</accession>
<gene>
    <name evidence="3" type="ORF">INT44_002412</name>
</gene>
<dbReference type="CDD" id="cd06257">
    <property type="entry name" value="DnaJ"/>
    <property type="match status" value="1"/>
</dbReference>
<dbReference type="GO" id="GO:0005737">
    <property type="term" value="C:cytoplasm"/>
    <property type="evidence" value="ECO:0007669"/>
    <property type="project" value="TreeGrafter"/>
</dbReference>
<proteinExistence type="predicted"/>
<organism evidence="3 4">
    <name type="scientific">Umbelopsis vinacea</name>
    <dbReference type="NCBI Taxonomy" id="44442"/>
    <lineage>
        <taxon>Eukaryota</taxon>
        <taxon>Fungi</taxon>
        <taxon>Fungi incertae sedis</taxon>
        <taxon>Mucoromycota</taxon>
        <taxon>Mucoromycotina</taxon>
        <taxon>Umbelopsidomycetes</taxon>
        <taxon>Umbelopsidales</taxon>
        <taxon>Umbelopsidaceae</taxon>
        <taxon>Umbelopsis</taxon>
    </lineage>
</organism>
<protein>
    <recommendedName>
        <fullName evidence="2">J domain-containing protein</fullName>
    </recommendedName>
</protein>
<dbReference type="PROSITE" id="PS00636">
    <property type="entry name" value="DNAJ_1"/>
    <property type="match status" value="1"/>
</dbReference>
<keyword evidence="1" id="KW-0143">Chaperone</keyword>
<dbReference type="Gene3D" id="1.10.287.110">
    <property type="entry name" value="DnaJ domain"/>
    <property type="match status" value="1"/>
</dbReference>
<dbReference type="InterPro" id="IPR001623">
    <property type="entry name" value="DnaJ_domain"/>
</dbReference>
<reference evidence="3" key="1">
    <citation type="submission" date="2020-12" db="EMBL/GenBank/DDBJ databases">
        <title>Metabolic potential, ecology and presence of endohyphal bacteria is reflected in genomic diversity of Mucoromycotina.</title>
        <authorList>
            <person name="Muszewska A."/>
            <person name="Okrasinska A."/>
            <person name="Steczkiewicz K."/>
            <person name="Drgas O."/>
            <person name="Orlowska M."/>
            <person name="Perlinska-Lenart U."/>
            <person name="Aleksandrzak-Piekarczyk T."/>
            <person name="Szatraj K."/>
            <person name="Zielenkiewicz U."/>
            <person name="Pilsyk S."/>
            <person name="Malc E."/>
            <person name="Mieczkowski P."/>
            <person name="Kruszewska J.S."/>
            <person name="Biernat P."/>
            <person name="Pawlowska J."/>
        </authorList>
    </citation>
    <scope>NUCLEOTIDE SEQUENCE</scope>
    <source>
        <strain evidence="3">WA0000051536</strain>
    </source>
</reference>
<name>A0A8H7UNU5_9FUNG</name>
<dbReference type="InterPro" id="IPR036869">
    <property type="entry name" value="J_dom_sf"/>
</dbReference>
<evidence type="ECO:0000313" key="3">
    <source>
        <dbReference type="EMBL" id="KAG2185619.1"/>
    </source>
</evidence>
<feature type="domain" description="J" evidence="2">
    <location>
        <begin position="11"/>
        <end position="98"/>
    </location>
</feature>
<dbReference type="PROSITE" id="PS50076">
    <property type="entry name" value="DNAJ_2"/>
    <property type="match status" value="1"/>
</dbReference>